<dbReference type="InterPro" id="IPR014914">
    <property type="entry name" value="RES_dom"/>
</dbReference>
<dbReference type="HOGENOM" id="CLU_042379_1_0_5"/>
<dbReference type="InterPro" id="IPR041206">
    <property type="entry name" value="HEPN/RES_NTD1"/>
</dbReference>
<dbReference type="KEGG" id="ngg:RG540_CH20850"/>
<sequence>MSNVCYQCFGDDDLRFLIRMHAGPRGCYFCGRKDAATMPLDDLAEFIRERIEGSYSKAADDLPYESREGGYQAWNIDSWDMIGDELALDLPRDSSGSLFQALVDGIGDDQWCKYDWLVLEPDESLRFSWSRFCEIVKHQRRFFFHNINKSDGFEPDQRSPLEFLIDVCGHAQSLGLILEKPTSLALFRARPREARRPFWTPAELGPPPEEYATQSNRMNPPGIPMFYGADQQKLAVAEIRNTMASVGRFETTRPVRILDLASLPKVPGFFSMATRMDRLILRFLRQFAKLIIQPVERNDRVNVDYIPTQVFTEFLRDFEFDGGCIDGLRYRSATGEKGTNYVLFANQSDVFDAVTPEPSEQSNPWLRLVGVKQMRI</sequence>
<evidence type="ECO:0000313" key="2">
    <source>
        <dbReference type="EMBL" id="CDN48254.1"/>
    </source>
</evidence>
<feature type="domain" description="RES" evidence="1">
    <location>
        <begin position="206"/>
        <end position="357"/>
    </location>
</feature>
<proteinExistence type="predicted"/>
<organism evidence="2 3">
    <name type="scientific">Neorhizobium galegae bv. orientalis str. HAMBI 540</name>
    <dbReference type="NCBI Taxonomy" id="1028800"/>
    <lineage>
        <taxon>Bacteria</taxon>
        <taxon>Pseudomonadati</taxon>
        <taxon>Pseudomonadota</taxon>
        <taxon>Alphaproteobacteria</taxon>
        <taxon>Hyphomicrobiales</taxon>
        <taxon>Rhizobiaceae</taxon>
        <taxon>Rhizobium/Agrobacterium group</taxon>
        <taxon>Neorhizobium</taxon>
    </lineage>
</organism>
<evidence type="ECO:0000259" key="1">
    <source>
        <dbReference type="SMART" id="SM00953"/>
    </source>
</evidence>
<keyword evidence="3" id="KW-1185">Reference proteome</keyword>
<gene>
    <name evidence="2" type="ORF">RG540_CH20850</name>
</gene>
<protein>
    <submittedName>
        <fullName evidence="2">RES domain protein</fullName>
    </submittedName>
</protein>
<evidence type="ECO:0000313" key="3">
    <source>
        <dbReference type="Proteomes" id="UP000028181"/>
    </source>
</evidence>
<dbReference type="PATRIC" id="fig|1028800.3.peg.2109"/>
<dbReference type="OrthoDB" id="648213at2"/>
<name>A0A068SQX2_NEOGA</name>
<dbReference type="eggNOG" id="ENOG502Z9NV">
    <property type="taxonomic scope" value="Bacteria"/>
</dbReference>
<dbReference type="AlphaFoldDB" id="A0A068SQX2"/>
<accession>A0A068SQX2</accession>
<dbReference type="EMBL" id="HG938353">
    <property type="protein sequence ID" value="CDN48254.1"/>
    <property type="molecule type" value="Genomic_DNA"/>
</dbReference>
<dbReference type="Proteomes" id="UP000028181">
    <property type="component" value="Chromosome I"/>
</dbReference>
<dbReference type="SMART" id="SM00953">
    <property type="entry name" value="RES"/>
    <property type="match status" value="1"/>
</dbReference>
<dbReference type="Pfam" id="PF18870">
    <property type="entry name" value="HEPN_RES_NTD1"/>
    <property type="match status" value="1"/>
</dbReference>
<dbReference type="Pfam" id="PF08808">
    <property type="entry name" value="RES"/>
    <property type="match status" value="1"/>
</dbReference>
<reference evidence="3" key="1">
    <citation type="journal article" date="2014" name="BMC Genomics">
        <title>Genome sequencing of two Neorhizobium galegae strains reveals a noeT gene responsible for the unusual acetylation of the nodulation factors.</title>
        <authorList>
            <person name="Osterman J."/>
            <person name="Marsh J."/>
            <person name="Laine P.K."/>
            <person name="Zeng Z."/>
            <person name="Alatalo E."/>
            <person name="Sullivan J.T."/>
            <person name="Young J.P."/>
            <person name="Thomas-Oates J."/>
            <person name="Paulin L."/>
            <person name="Lindstrom K."/>
        </authorList>
    </citation>
    <scope>NUCLEOTIDE SEQUENCE [LARGE SCALE GENOMIC DNA]</scope>
    <source>
        <strain evidence="3">HAMBI 540</strain>
    </source>
</reference>